<name>A0A238JFE0_9RHOB</name>
<evidence type="ECO:0000256" key="1">
    <source>
        <dbReference type="SAM" id="Phobius"/>
    </source>
</evidence>
<organism evidence="2 3">
    <name type="scientific">Pelagimonas phthalicica</name>
    <dbReference type="NCBI Taxonomy" id="1037362"/>
    <lineage>
        <taxon>Bacteria</taxon>
        <taxon>Pseudomonadati</taxon>
        <taxon>Pseudomonadota</taxon>
        <taxon>Alphaproteobacteria</taxon>
        <taxon>Rhodobacterales</taxon>
        <taxon>Roseobacteraceae</taxon>
        <taxon>Pelagimonas</taxon>
    </lineage>
</organism>
<protein>
    <recommendedName>
        <fullName evidence="4">CTP synthetase</fullName>
    </recommendedName>
</protein>
<feature type="transmembrane region" description="Helical" evidence="1">
    <location>
        <begin position="7"/>
        <end position="29"/>
    </location>
</feature>
<proteinExistence type="predicted"/>
<keyword evidence="3" id="KW-1185">Reference proteome</keyword>
<dbReference type="OrthoDB" id="7510999at2"/>
<reference evidence="3" key="1">
    <citation type="submission" date="2017-05" db="EMBL/GenBank/DDBJ databases">
        <authorList>
            <person name="Rodrigo-Torres L."/>
            <person name="Arahal R. D."/>
            <person name="Lucena T."/>
        </authorList>
    </citation>
    <scope>NUCLEOTIDE SEQUENCE [LARGE SCALE GENOMIC DNA]</scope>
    <source>
        <strain evidence="3">CECT 8649</strain>
    </source>
</reference>
<evidence type="ECO:0000313" key="2">
    <source>
        <dbReference type="EMBL" id="SMX29400.1"/>
    </source>
</evidence>
<accession>A0A238JFE0</accession>
<keyword evidence="1" id="KW-1133">Transmembrane helix</keyword>
<evidence type="ECO:0008006" key="4">
    <source>
        <dbReference type="Google" id="ProtNLM"/>
    </source>
</evidence>
<dbReference type="RefSeq" id="WP_099247379.1">
    <property type="nucleotide sequence ID" value="NZ_FXXP01000002.1"/>
</dbReference>
<gene>
    <name evidence="2" type="ORF">TRP8649_03534</name>
</gene>
<sequence>MLRLASILYSLISTTLAGTLVIAVLTAGYGTLTPILAAAAAGFVLALPVAYLVAKAIYS</sequence>
<dbReference type="EMBL" id="FXXP01000002">
    <property type="protein sequence ID" value="SMX29400.1"/>
    <property type="molecule type" value="Genomic_DNA"/>
</dbReference>
<feature type="transmembrane region" description="Helical" evidence="1">
    <location>
        <begin position="35"/>
        <end position="54"/>
    </location>
</feature>
<dbReference type="Proteomes" id="UP000225972">
    <property type="component" value="Unassembled WGS sequence"/>
</dbReference>
<keyword evidence="1" id="KW-0472">Membrane</keyword>
<evidence type="ECO:0000313" key="3">
    <source>
        <dbReference type="Proteomes" id="UP000225972"/>
    </source>
</evidence>
<dbReference type="AlphaFoldDB" id="A0A238JFE0"/>
<keyword evidence="1" id="KW-0812">Transmembrane</keyword>